<evidence type="ECO:0000256" key="6">
    <source>
        <dbReference type="ARBA" id="ARBA00035197"/>
    </source>
</evidence>
<protein>
    <recommendedName>
        <fullName evidence="6 7">Large ribosomal subunit protein uL18</fullName>
    </recommendedName>
</protein>
<reference evidence="8" key="1">
    <citation type="journal article" date="2023" name="Front. Microbiol.">
        <title>Genome analysis of Candidatus Aschnera chinzeii, the bacterial endosymbiont of the blood-sucking bat fly Penicillidia jenynsii (Insecta: Diptera: Nycteribiidae).</title>
        <authorList>
            <person name="Koga R."/>
            <person name="Moriyama M."/>
            <person name="Nozaki T."/>
            <person name="Fukatsu T."/>
        </authorList>
    </citation>
    <scope>NUCLEOTIDE SEQUENCE</scope>
    <source>
        <strain evidence="8">Kw-01</strain>
    </source>
</reference>
<dbReference type="EMBL" id="AP028961">
    <property type="protein sequence ID" value="BET44511.1"/>
    <property type="molecule type" value="Genomic_DNA"/>
</dbReference>
<dbReference type="InterPro" id="IPR057268">
    <property type="entry name" value="Ribosomal_L18"/>
</dbReference>
<dbReference type="PANTHER" id="PTHR12899">
    <property type="entry name" value="39S RIBOSOMAL PROTEIN L18, MITOCHONDRIAL"/>
    <property type="match status" value="1"/>
</dbReference>
<dbReference type="InterPro" id="IPR004389">
    <property type="entry name" value="Ribosomal_uL18_bac-type"/>
</dbReference>
<evidence type="ECO:0000256" key="4">
    <source>
        <dbReference type="ARBA" id="ARBA00022980"/>
    </source>
</evidence>
<dbReference type="SUPFAM" id="SSF53137">
    <property type="entry name" value="Translational machinery components"/>
    <property type="match status" value="1"/>
</dbReference>
<dbReference type="GO" id="GO:0022625">
    <property type="term" value="C:cytosolic large ribosomal subunit"/>
    <property type="evidence" value="ECO:0007669"/>
    <property type="project" value="TreeGrafter"/>
</dbReference>
<dbReference type="InterPro" id="IPR005484">
    <property type="entry name" value="Ribosomal_uL18_bac/plant/anim"/>
</dbReference>
<dbReference type="CDD" id="cd00432">
    <property type="entry name" value="Ribosomal_L18_L5e"/>
    <property type="match status" value="1"/>
</dbReference>
<evidence type="ECO:0000256" key="5">
    <source>
        <dbReference type="ARBA" id="ARBA00023274"/>
    </source>
</evidence>
<dbReference type="Pfam" id="PF00861">
    <property type="entry name" value="Ribosomal_L18p"/>
    <property type="match status" value="1"/>
</dbReference>
<keyword evidence="5 7" id="KW-0687">Ribonucleoprotein</keyword>
<dbReference type="Gene3D" id="3.30.420.100">
    <property type="match status" value="1"/>
</dbReference>
<comment type="subunit">
    <text evidence="7">Part of the 50S ribosomal subunit; part of the 5S rRNA/L5/L18/L25 subcomplex. Contacts the 5S and 23S rRNAs.</text>
</comment>
<dbReference type="FunFam" id="3.30.420.100:FF:000001">
    <property type="entry name" value="50S ribosomal protein L18"/>
    <property type="match status" value="1"/>
</dbReference>
<proteinExistence type="inferred from homology"/>
<evidence type="ECO:0000256" key="7">
    <source>
        <dbReference type="HAMAP-Rule" id="MF_01337"/>
    </source>
</evidence>
<dbReference type="NCBIfam" id="TIGR00060">
    <property type="entry name" value="L18_bact"/>
    <property type="match status" value="1"/>
</dbReference>
<comment type="function">
    <text evidence="7">This is one of the proteins that bind and probably mediate the attachment of the 5S RNA into the large ribosomal subunit, where it forms part of the central protuberance.</text>
</comment>
<reference evidence="8" key="2">
    <citation type="submission" date="2023-10" db="EMBL/GenBank/DDBJ databases">
        <authorList>
            <person name="Koga R."/>
            <person name="Fukatsu T."/>
        </authorList>
    </citation>
    <scope>NUCLEOTIDE SEQUENCE</scope>
    <source>
        <strain evidence="8">Kw-01</strain>
    </source>
</reference>
<keyword evidence="2 7" id="KW-0699">rRNA-binding</keyword>
<dbReference type="AlphaFoldDB" id="A0AAT9G465"/>
<evidence type="ECO:0000256" key="3">
    <source>
        <dbReference type="ARBA" id="ARBA00022884"/>
    </source>
</evidence>
<name>A0AAT9G465_9ENTR</name>
<keyword evidence="4 7" id="KW-0689">Ribosomal protein</keyword>
<dbReference type="HAMAP" id="MF_01337_B">
    <property type="entry name" value="Ribosomal_uL18_B"/>
    <property type="match status" value="1"/>
</dbReference>
<accession>A0AAT9G465</accession>
<evidence type="ECO:0000313" key="8">
    <source>
        <dbReference type="EMBL" id="BET44511.1"/>
    </source>
</evidence>
<sequence length="118" mass="13369">MINKKHARIRRALKTRHKLYKLGVTRLVVHRTSQHIYAQIIKSDNSEVITSASTTEQQIKKQVHYTGNKTAALLVGSLIAERALQKGIKNVAFDRSGFRYHGRIKFLADAARKAGLNF</sequence>
<gene>
    <name evidence="7 8" type="primary">rplR</name>
    <name evidence="8" type="ORF">ACHINZ_1810</name>
</gene>
<dbReference type="GO" id="GO:0003735">
    <property type="term" value="F:structural constituent of ribosome"/>
    <property type="evidence" value="ECO:0007669"/>
    <property type="project" value="InterPro"/>
</dbReference>
<organism evidence="8">
    <name type="scientific">Candidatus Aschnera chinzeii</name>
    <dbReference type="NCBI Taxonomy" id="1485666"/>
    <lineage>
        <taxon>Bacteria</taxon>
        <taxon>Pseudomonadati</taxon>
        <taxon>Pseudomonadota</taxon>
        <taxon>Gammaproteobacteria</taxon>
        <taxon>Enterobacterales</taxon>
        <taxon>Enterobacteriaceae</taxon>
        <taxon>Candidatus Aschnera</taxon>
    </lineage>
</organism>
<dbReference type="GO" id="GO:0006412">
    <property type="term" value="P:translation"/>
    <property type="evidence" value="ECO:0007669"/>
    <property type="project" value="UniProtKB-UniRule"/>
</dbReference>
<keyword evidence="3 7" id="KW-0694">RNA-binding</keyword>
<dbReference type="PANTHER" id="PTHR12899:SF3">
    <property type="entry name" value="LARGE RIBOSOMAL SUBUNIT PROTEIN UL18M"/>
    <property type="match status" value="1"/>
</dbReference>
<evidence type="ECO:0000256" key="1">
    <source>
        <dbReference type="ARBA" id="ARBA00007116"/>
    </source>
</evidence>
<dbReference type="GO" id="GO:0008097">
    <property type="term" value="F:5S rRNA binding"/>
    <property type="evidence" value="ECO:0007669"/>
    <property type="project" value="TreeGrafter"/>
</dbReference>
<evidence type="ECO:0000256" key="2">
    <source>
        <dbReference type="ARBA" id="ARBA00022730"/>
    </source>
</evidence>
<comment type="similarity">
    <text evidence="1 7">Belongs to the universal ribosomal protein uL18 family.</text>
</comment>